<gene>
    <name evidence="3" type="ORF">LPLAT_LOCUS3665</name>
</gene>
<dbReference type="GO" id="GO:0005739">
    <property type="term" value="C:mitochondrion"/>
    <property type="evidence" value="ECO:0007669"/>
    <property type="project" value="TreeGrafter"/>
</dbReference>
<dbReference type="Proteomes" id="UP001497644">
    <property type="component" value="Chromosome 13"/>
</dbReference>
<dbReference type="InterPro" id="IPR007129">
    <property type="entry name" value="Ubiqinol_cyt_c_chaperone_CPB3"/>
</dbReference>
<organism evidence="3 4">
    <name type="scientific">Lasius platythorax</name>
    <dbReference type="NCBI Taxonomy" id="488582"/>
    <lineage>
        <taxon>Eukaryota</taxon>
        <taxon>Metazoa</taxon>
        <taxon>Ecdysozoa</taxon>
        <taxon>Arthropoda</taxon>
        <taxon>Hexapoda</taxon>
        <taxon>Insecta</taxon>
        <taxon>Pterygota</taxon>
        <taxon>Neoptera</taxon>
        <taxon>Endopterygota</taxon>
        <taxon>Hymenoptera</taxon>
        <taxon>Apocrita</taxon>
        <taxon>Aculeata</taxon>
        <taxon>Formicoidea</taxon>
        <taxon>Formicidae</taxon>
        <taxon>Formicinae</taxon>
        <taxon>Lasius</taxon>
        <taxon>Lasius</taxon>
    </lineage>
</organism>
<dbReference type="InterPro" id="IPR021150">
    <property type="entry name" value="Ubiq_cyt_c_chap"/>
</dbReference>
<comment type="similarity">
    <text evidence="1">Belongs to the CBP3 family.</text>
</comment>
<evidence type="ECO:0000259" key="2">
    <source>
        <dbReference type="Pfam" id="PF03981"/>
    </source>
</evidence>
<name>A0AAV2NC00_9HYME</name>
<evidence type="ECO:0000256" key="1">
    <source>
        <dbReference type="ARBA" id="ARBA00006407"/>
    </source>
</evidence>
<dbReference type="PANTHER" id="PTHR12184">
    <property type="entry name" value="UBIQUINOL-CYTOCHROME C REDUCTASE COMPLEX ASSEMBLY FACTOR 1 FAMILY MEMBER"/>
    <property type="match status" value="1"/>
</dbReference>
<feature type="domain" description="Ubiquinol-cytochrome c chaperone" evidence="2">
    <location>
        <begin position="108"/>
        <end position="244"/>
    </location>
</feature>
<dbReference type="AlphaFoldDB" id="A0AAV2NC00"/>
<dbReference type="GO" id="GO:0034551">
    <property type="term" value="P:mitochondrial respiratory chain complex III assembly"/>
    <property type="evidence" value="ECO:0007669"/>
    <property type="project" value="TreeGrafter"/>
</dbReference>
<evidence type="ECO:0000313" key="4">
    <source>
        <dbReference type="Proteomes" id="UP001497644"/>
    </source>
</evidence>
<reference evidence="3" key="1">
    <citation type="submission" date="2024-04" db="EMBL/GenBank/DDBJ databases">
        <authorList>
            <consortium name="Molecular Ecology Group"/>
        </authorList>
    </citation>
    <scope>NUCLEOTIDE SEQUENCE</scope>
</reference>
<dbReference type="PANTHER" id="PTHR12184:SF1">
    <property type="entry name" value="UBIQUINOL-CYTOCHROME-C REDUCTASE COMPLEX ASSEMBLY FACTOR 1"/>
    <property type="match status" value="1"/>
</dbReference>
<dbReference type="Pfam" id="PF03981">
    <property type="entry name" value="Ubiq_cyt_C_chap"/>
    <property type="match status" value="1"/>
</dbReference>
<dbReference type="EMBL" id="OZ034836">
    <property type="protein sequence ID" value="CAL1677677.1"/>
    <property type="molecule type" value="Genomic_DNA"/>
</dbReference>
<accession>A0AAV2NC00</accession>
<protein>
    <recommendedName>
        <fullName evidence="2">Ubiquinol-cytochrome c chaperone domain-containing protein</fullName>
    </recommendedName>
</protein>
<proteinExistence type="inferred from homology"/>
<evidence type="ECO:0000313" key="3">
    <source>
        <dbReference type="EMBL" id="CAL1677677.1"/>
    </source>
</evidence>
<keyword evidence="4" id="KW-1185">Reference proteome</keyword>
<sequence length="259" mass="30118">MFVTRTFSPLQRSALMLTQKALQIHGDLGTARLLPRVSTMHLLKPKSIHTTSVHRTSTIEVVRPVGIIEKVLRKIGLLDVQKYRYMALGQHAYEKVVAQIDYPFFYKYFNMADTFFSWFLITELHVWMIMVRYMAEGNAGKIVRNNIVATLWQDTNARAENLGTITEKLKNKQIKELSEQFNAAIIGYDEGIQSDDKVLAGALWRRFFYLECNNPEHVETLLIYVRKQICLFDKLPTHEILRAPILKLIDIKDVCKHQY</sequence>